<accession>A0A4R2LEW3</accession>
<evidence type="ECO:0000256" key="2">
    <source>
        <dbReference type="ARBA" id="ARBA00005262"/>
    </source>
</evidence>
<evidence type="ECO:0000313" key="9">
    <source>
        <dbReference type="Proteomes" id="UP000295711"/>
    </source>
</evidence>
<dbReference type="PANTHER" id="PTHR43663">
    <property type="entry name" value="CHROMATE TRANSPORT PROTEIN-RELATED"/>
    <property type="match status" value="1"/>
</dbReference>
<evidence type="ECO:0000256" key="5">
    <source>
        <dbReference type="ARBA" id="ARBA00022989"/>
    </source>
</evidence>
<gene>
    <name evidence="8" type="ORF">EV212_10899</name>
</gene>
<dbReference type="Pfam" id="PF02417">
    <property type="entry name" value="Chromate_transp"/>
    <property type="match status" value="1"/>
</dbReference>
<feature type="transmembrane region" description="Helical" evidence="7">
    <location>
        <begin position="149"/>
        <end position="165"/>
    </location>
</feature>
<feature type="transmembrane region" description="Helical" evidence="7">
    <location>
        <begin position="12"/>
        <end position="32"/>
    </location>
</feature>
<sequence>MTTLLRLAFEFFKTGLFAVGGGLATLPFLYAMGSATGWFNAQDVANMIAISESTPGPMGVNMATYVGFTSFGLPGALVGPLALVFPSVVIIILISKILNKFKESKLVQDVFYGLRPASTGLIIAAGLGVAKIALLHLDQYEITKSFADLLNYKAIILALVIYFVMKKKDFHPILMVVASAVIGIIFKF</sequence>
<dbReference type="AlphaFoldDB" id="A0A4R2LEW3"/>
<feature type="transmembrane region" description="Helical" evidence="7">
    <location>
        <begin position="77"/>
        <end position="98"/>
    </location>
</feature>
<evidence type="ECO:0000256" key="3">
    <source>
        <dbReference type="ARBA" id="ARBA00022475"/>
    </source>
</evidence>
<evidence type="ECO:0000256" key="7">
    <source>
        <dbReference type="SAM" id="Phobius"/>
    </source>
</evidence>
<dbReference type="InterPro" id="IPR003370">
    <property type="entry name" value="Chromate_transpt"/>
</dbReference>
<dbReference type="RefSeq" id="WP_132092135.1">
    <property type="nucleotide sequence ID" value="NZ_JANKAQ010000009.1"/>
</dbReference>
<comment type="caution">
    <text evidence="8">The sequence shown here is derived from an EMBL/GenBank/DDBJ whole genome shotgun (WGS) entry which is preliminary data.</text>
</comment>
<reference evidence="8 9" key="1">
    <citation type="submission" date="2019-03" db="EMBL/GenBank/DDBJ databases">
        <title>Genomic Encyclopedia of Type Strains, Phase IV (KMG-IV): sequencing the most valuable type-strain genomes for metagenomic binning, comparative biology and taxonomic classification.</title>
        <authorList>
            <person name="Goeker M."/>
        </authorList>
    </citation>
    <scope>NUCLEOTIDE SEQUENCE [LARGE SCALE GENOMIC DNA]</scope>
    <source>
        <strain evidence="8 9">DSM 28559</strain>
    </source>
</reference>
<proteinExistence type="inferred from homology"/>
<keyword evidence="6 7" id="KW-0472">Membrane</keyword>
<keyword evidence="4 7" id="KW-0812">Transmembrane</keyword>
<evidence type="ECO:0000256" key="1">
    <source>
        <dbReference type="ARBA" id="ARBA00004651"/>
    </source>
</evidence>
<dbReference type="InterPro" id="IPR052518">
    <property type="entry name" value="CHR_Transporter"/>
</dbReference>
<protein>
    <submittedName>
        <fullName evidence="8">Chromate transporter</fullName>
    </submittedName>
</protein>
<dbReference type="EMBL" id="SLXA01000008">
    <property type="protein sequence ID" value="TCO84339.1"/>
    <property type="molecule type" value="Genomic_DNA"/>
</dbReference>
<dbReference type="GO" id="GO:0005886">
    <property type="term" value="C:plasma membrane"/>
    <property type="evidence" value="ECO:0007669"/>
    <property type="project" value="UniProtKB-SubCell"/>
</dbReference>
<name>A0A4R2LEW3_9FIRM</name>
<dbReference type="Proteomes" id="UP000295711">
    <property type="component" value="Unassembled WGS sequence"/>
</dbReference>
<feature type="transmembrane region" description="Helical" evidence="7">
    <location>
        <begin position="170"/>
        <end position="186"/>
    </location>
</feature>
<comment type="similarity">
    <text evidence="2">Belongs to the chromate ion transporter (CHR) (TC 2.A.51) family.</text>
</comment>
<evidence type="ECO:0000256" key="6">
    <source>
        <dbReference type="ARBA" id="ARBA00023136"/>
    </source>
</evidence>
<organism evidence="8 9">
    <name type="scientific">Frisingicoccus caecimuris</name>
    <dbReference type="NCBI Taxonomy" id="1796636"/>
    <lineage>
        <taxon>Bacteria</taxon>
        <taxon>Bacillati</taxon>
        <taxon>Bacillota</taxon>
        <taxon>Clostridia</taxon>
        <taxon>Lachnospirales</taxon>
        <taxon>Lachnospiraceae</taxon>
        <taxon>Frisingicoccus</taxon>
    </lineage>
</organism>
<keyword evidence="3" id="KW-1003">Cell membrane</keyword>
<dbReference type="GO" id="GO:0015109">
    <property type="term" value="F:chromate transmembrane transporter activity"/>
    <property type="evidence" value="ECO:0007669"/>
    <property type="project" value="InterPro"/>
</dbReference>
<keyword evidence="5 7" id="KW-1133">Transmembrane helix</keyword>
<dbReference type="PANTHER" id="PTHR43663:SF1">
    <property type="entry name" value="CHROMATE TRANSPORTER"/>
    <property type="match status" value="1"/>
</dbReference>
<evidence type="ECO:0000256" key="4">
    <source>
        <dbReference type="ARBA" id="ARBA00022692"/>
    </source>
</evidence>
<feature type="transmembrane region" description="Helical" evidence="7">
    <location>
        <begin position="119"/>
        <end position="137"/>
    </location>
</feature>
<keyword evidence="9" id="KW-1185">Reference proteome</keyword>
<comment type="subcellular location">
    <subcellularLocation>
        <location evidence="1">Cell membrane</location>
        <topology evidence="1">Multi-pass membrane protein</topology>
    </subcellularLocation>
</comment>
<dbReference type="OrthoDB" id="9788907at2"/>
<evidence type="ECO:0000313" key="8">
    <source>
        <dbReference type="EMBL" id="TCO84339.1"/>
    </source>
</evidence>